<protein>
    <submittedName>
        <fullName evidence="1">Uncharacterized protein</fullName>
    </submittedName>
</protein>
<evidence type="ECO:0000313" key="2">
    <source>
        <dbReference type="Proteomes" id="UP000054166"/>
    </source>
</evidence>
<dbReference type="Proteomes" id="UP000054166">
    <property type="component" value="Unassembled WGS sequence"/>
</dbReference>
<evidence type="ECO:0000313" key="1">
    <source>
        <dbReference type="EMBL" id="KIM73071.1"/>
    </source>
</evidence>
<gene>
    <name evidence="1" type="ORF">PILCRDRAFT_733995</name>
</gene>
<keyword evidence="2" id="KW-1185">Reference proteome</keyword>
<reference evidence="1 2" key="1">
    <citation type="submission" date="2014-04" db="EMBL/GenBank/DDBJ databases">
        <authorList>
            <consortium name="DOE Joint Genome Institute"/>
            <person name="Kuo A."/>
            <person name="Tarkka M."/>
            <person name="Buscot F."/>
            <person name="Kohler A."/>
            <person name="Nagy L.G."/>
            <person name="Floudas D."/>
            <person name="Copeland A."/>
            <person name="Barry K.W."/>
            <person name="Cichocki N."/>
            <person name="Veneault-Fourrey C."/>
            <person name="LaButti K."/>
            <person name="Lindquist E.A."/>
            <person name="Lipzen A."/>
            <person name="Lundell T."/>
            <person name="Morin E."/>
            <person name="Murat C."/>
            <person name="Sun H."/>
            <person name="Tunlid A."/>
            <person name="Henrissat B."/>
            <person name="Grigoriev I.V."/>
            <person name="Hibbett D.S."/>
            <person name="Martin F."/>
            <person name="Nordberg H.P."/>
            <person name="Cantor M.N."/>
            <person name="Hua S.X."/>
        </authorList>
    </citation>
    <scope>NUCLEOTIDE SEQUENCE [LARGE SCALE GENOMIC DNA]</scope>
    <source>
        <strain evidence="1 2">F 1598</strain>
    </source>
</reference>
<organism evidence="1 2">
    <name type="scientific">Piloderma croceum (strain F 1598)</name>
    <dbReference type="NCBI Taxonomy" id="765440"/>
    <lineage>
        <taxon>Eukaryota</taxon>
        <taxon>Fungi</taxon>
        <taxon>Dikarya</taxon>
        <taxon>Basidiomycota</taxon>
        <taxon>Agaricomycotina</taxon>
        <taxon>Agaricomycetes</taxon>
        <taxon>Agaricomycetidae</taxon>
        <taxon>Atheliales</taxon>
        <taxon>Atheliaceae</taxon>
        <taxon>Piloderma</taxon>
    </lineage>
</organism>
<reference evidence="2" key="2">
    <citation type="submission" date="2015-01" db="EMBL/GenBank/DDBJ databases">
        <title>Evolutionary Origins and Diversification of the Mycorrhizal Mutualists.</title>
        <authorList>
            <consortium name="DOE Joint Genome Institute"/>
            <consortium name="Mycorrhizal Genomics Consortium"/>
            <person name="Kohler A."/>
            <person name="Kuo A."/>
            <person name="Nagy L.G."/>
            <person name="Floudas D."/>
            <person name="Copeland A."/>
            <person name="Barry K.W."/>
            <person name="Cichocki N."/>
            <person name="Veneault-Fourrey C."/>
            <person name="LaButti K."/>
            <person name="Lindquist E.A."/>
            <person name="Lipzen A."/>
            <person name="Lundell T."/>
            <person name="Morin E."/>
            <person name="Murat C."/>
            <person name="Riley R."/>
            <person name="Ohm R."/>
            <person name="Sun H."/>
            <person name="Tunlid A."/>
            <person name="Henrissat B."/>
            <person name="Grigoriev I.V."/>
            <person name="Hibbett D.S."/>
            <person name="Martin F."/>
        </authorList>
    </citation>
    <scope>NUCLEOTIDE SEQUENCE [LARGE SCALE GENOMIC DNA]</scope>
    <source>
        <strain evidence="2">F 1598</strain>
    </source>
</reference>
<proteinExistence type="predicted"/>
<dbReference type="HOGENOM" id="CLU_1949651_0_0_1"/>
<dbReference type="AlphaFoldDB" id="A0A0C3EZD4"/>
<accession>A0A0C3EZD4</accession>
<dbReference type="InParanoid" id="A0A0C3EZD4"/>
<sequence length="129" mass="14352">MDNGSVFYISPNATFTLTLPPINAAIDVYISDTVAQPYQPSTTGLASTDTVTNFVPCVTVSEEDKMRAYILTTSADEYELPYFFAHRSLRKNASDFVIANLCRIAHNFVDGWKGKQIKLGNRVNANTHR</sequence>
<name>A0A0C3EZD4_PILCF</name>
<dbReference type="EMBL" id="KN833094">
    <property type="protein sequence ID" value="KIM73071.1"/>
    <property type="molecule type" value="Genomic_DNA"/>
</dbReference>